<dbReference type="PROSITE" id="PS51687">
    <property type="entry name" value="SAM_MT_RNA_M5U"/>
    <property type="match status" value="1"/>
</dbReference>
<feature type="binding site" evidence="4">
    <location>
        <position position="316"/>
    </location>
    <ligand>
        <name>S-adenosyl-L-methionine</name>
        <dbReference type="ChEBI" id="CHEBI:59789"/>
    </ligand>
</feature>
<dbReference type="EMBL" id="CP002582">
    <property type="protein sequence ID" value="ADZ83917.1"/>
    <property type="molecule type" value="Genomic_DNA"/>
</dbReference>
<keyword evidence="7" id="KW-1185">Reference proteome</keyword>
<evidence type="ECO:0000313" key="7">
    <source>
        <dbReference type="Proteomes" id="UP000008467"/>
    </source>
</evidence>
<accession>F2JRJ6</accession>
<dbReference type="InterPro" id="IPR030390">
    <property type="entry name" value="MeTrfase_TrmA_AS"/>
</dbReference>
<dbReference type="SUPFAM" id="SSF53335">
    <property type="entry name" value="S-adenosyl-L-methionine-dependent methyltransferases"/>
    <property type="match status" value="1"/>
</dbReference>
<evidence type="ECO:0000313" key="6">
    <source>
        <dbReference type="EMBL" id="ADZ83917.1"/>
    </source>
</evidence>
<evidence type="ECO:0000256" key="4">
    <source>
        <dbReference type="PROSITE-ProRule" id="PRU01024"/>
    </source>
</evidence>
<name>F2JRJ6_CELLD</name>
<keyword evidence="1 4" id="KW-0489">Methyltransferase</keyword>
<dbReference type="Proteomes" id="UP000008467">
    <property type="component" value="Chromosome"/>
</dbReference>
<evidence type="ECO:0000256" key="2">
    <source>
        <dbReference type="ARBA" id="ARBA00022679"/>
    </source>
</evidence>
<dbReference type="PANTHER" id="PTHR11061">
    <property type="entry name" value="RNA M5U METHYLTRANSFERASE"/>
    <property type="match status" value="1"/>
</dbReference>
<dbReference type="NCBIfam" id="TIGR00479">
    <property type="entry name" value="rumA"/>
    <property type="match status" value="1"/>
</dbReference>
<dbReference type="HOGENOM" id="CLU_014689_7_2_9"/>
<dbReference type="CDD" id="cd02440">
    <property type="entry name" value="AdoMet_MTases"/>
    <property type="match status" value="1"/>
</dbReference>
<dbReference type="SUPFAM" id="SSF50249">
    <property type="entry name" value="Nucleic acid-binding proteins"/>
    <property type="match status" value="1"/>
</dbReference>
<dbReference type="Pfam" id="PF05958">
    <property type="entry name" value="tRNA_U5-meth_tr"/>
    <property type="match status" value="1"/>
</dbReference>
<feature type="binding site" evidence="4">
    <location>
        <position position="382"/>
    </location>
    <ligand>
        <name>S-adenosyl-L-methionine</name>
        <dbReference type="ChEBI" id="CHEBI:59789"/>
    </ligand>
</feature>
<comment type="similarity">
    <text evidence="4">Belongs to the class I-like SAM-binding methyltransferase superfamily. RNA M5U methyltransferase family.</text>
</comment>
<proteinExistence type="inferred from homology"/>
<evidence type="ECO:0000256" key="3">
    <source>
        <dbReference type="ARBA" id="ARBA00022691"/>
    </source>
</evidence>
<protein>
    <submittedName>
        <fullName evidence="6">RNA methyltransferase, TrmA family</fullName>
    </submittedName>
</protein>
<feature type="binding site" evidence="4">
    <location>
        <position position="337"/>
    </location>
    <ligand>
        <name>S-adenosyl-L-methionine</name>
        <dbReference type="ChEBI" id="CHEBI:59789"/>
    </ligand>
</feature>
<dbReference type="GO" id="GO:0070041">
    <property type="term" value="F:rRNA (uridine-C5-)-methyltransferase activity"/>
    <property type="evidence" value="ECO:0007669"/>
    <property type="project" value="TreeGrafter"/>
</dbReference>
<dbReference type="AlphaFoldDB" id="F2JRJ6"/>
<dbReference type="InterPro" id="IPR030391">
    <property type="entry name" value="MeTrfase_TrmA_CS"/>
</dbReference>
<dbReference type="FunFam" id="3.40.50.150:FF:000009">
    <property type="entry name" value="23S rRNA (Uracil(1939)-C(5))-methyltransferase RlmD"/>
    <property type="match status" value="1"/>
</dbReference>
<sequence length="451" mass="50839">MAKKNQIIEGIVSHSIFPNKGVVYYEEQPIYVTGAFKGQHIKARLFKRKKGTWEAQLLEVLENPTYFVEAPCSYFGMCGGCSAQNLDYDEQIHLKHEQVKELLTKAGISDYEDLGVIGSPEALAYRNKMEFSFGDEVKDGPMTLGMHRKHSTYDVITVDGCLLVDEDFSTILRTILDYCKDNDLNYYKKMQHTGFMRYVVIRKSITFGEILVNIVTSSQKDFSFIPLATLLAHLPLKGKLTGVIHTITDNLADAIKPEKVSVIYGQDTIREQILGLQFNISPFSFFQTNTKGAELLYKNALSLIDDMDNKTVFDLYCGTGTITQIMATRAKKVYGIEIVEEAIDKAKENAIFNHLTNCHFIAGDVMVEVDQLKETPDIIILDPPRDGIHPKAIQKIINFGAKELLYISCKPTSLTRDLPILKEAGYHIDKVLCVDMFPQTPHVETVVKLSK</sequence>
<organism evidence="6 7">
    <name type="scientific">Cellulosilyticum lentocellum (strain ATCC 49066 / DSM 5427 / NCIMB 11756 / RHM5)</name>
    <name type="common">Clostridium lentocellum</name>
    <dbReference type="NCBI Taxonomy" id="642492"/>
    <lineage>
        <taxon>Bacteria</taxon>
        <taxon>Bacillati</taxon>
        <taxon>Bacillota</taxon>
        <taxon>Clostridia</taxon>
        <taxon>Lachnospirales</taxon>
        <taxon>Cellulosilyticaceae</taxon>
        <taxon>Cellulosilyticum</taxon>
    </lineage>
</organism>
<dbReference type="RefSeq" id="WP_013657211.1">
    <property type="nucleotide sequence ID" value="NC_015275.1"/>
</dbReference>
<dbReference type="Gene3D" id="3.40.50.150">
    <property type="entry name" value="Vaccinia Virus protein VP39"/>
    <property type="match status" value="1"/>
</dbReference>
<dbReference type="STRING" id="642492.Clole_2204"/>
<keyword evidence="3 4" id="KW-0949">S-adenosyl-L-methionine</keyword>
<dbReference type="Gene3D" id="2.40.50.1070">
    <property type="match status" value="1"/>
</dbReference>
<dbReference type="PANTHER" id="PTHR11061:SF30">
    <property type="entry name" value="TRNA (URACIL(54)-C(5))-METHYLTRANSFERASE"/>
    <property type="match status" value="1"/>
</dbReference>
<gene>
    <name evidence="6" type="ordered locus">Clole_2204</name>
</gene>
<evidence type="ECO:0000256" key="1">
    <source>
        <dbReference type="ARBA" id="ARBA00022603"/>
    </source>
</evidence>
<dbReference type="InterPro" id="IPR010280">
    <property type="entry name" value="U5_MeTrfase_fam"/>
</dbReference>
<feature type="active site" evidence="5">
    <location>
        <position position="409"/>
    </location>
</feature>
<dbReference type="InterPro" id="IPR012340">
    <property type="entry name" value="NA-bd_OB-fold"/>
</dbReference>
<reference evidence="6 7" key="1">
    <citation type="journal article" date="2011" name="J. Bacteriol.">
        <title>Complete genome sequence of the cellulose-degrading bacterium Cellulosilyticum lentocellum.</title>
        <authorList>
            <consortium name="US DOE Joint Genome Institute"/>
            <person name="Miller D.A."/>
            <person name="Suen G."/>
            <person name="Bruce D."/>
            <person name="Copeland A."/>
            <person name="Cheng J.F."/>
            <person name="Detter C."/>
            <person name="Goodwin L.A."/>
            <person name="Han C.S."/>
            <person name="Hauser L.J."/>
            <person name="Land M.L."/>
            <person name="Lapidus A."/>
            <person name="Lucas S."/>
            <person name="Meincke L."/>
            <person name="Pitluck S."/>
            <person name="Tapia R."/>
            <person name="Teshima H."/>
            <person name="Woyke T."/>
            <person name="Fox B.G."/>
            <person name="Angert E.R."/>
            <person name="Currie C.R."/>
        </authorList>
    </citation>
    <scope>NUCLEOTIDE SEQUENCE [LARGE SCALE GENOMIC DNA]</scope>
    <source>
        <strain evidence="7">ATCC 49066 / DSM 5427 / NCIMB 11756 / RHM5</strain>
    </source>
</reference>
<dbReference type="InterPro" id="IPR029063">
    <property type="entry name" value="SAM-dependent_MTases_sf"/>
</dbReference>
<feature type="active site" description="Nucleophile" evidence="4">
    <location>
        <position position="409"/>
    </location>
</feature>
<dbReference type="Gene3D" id="2.40.50.140">
    <property type="entry name" value="Nucleic acid-binding proteins"/>
    <property type="match status" value="1"/>
</dbReference>
<feature type="binding site" evidence="4">
    <location>
        <position position="287"/>
    </location>
    <ligand>
        <name>S-adenosyl-L-methionine</name>
        <dbReference type="ChEBI" id="CHEBI:59789"/>
    </ligand>
</feature>
<dbReference type="eggNOG" id="COG2265">
    <property type="taxonomic scope" value="Bacteria"/>
</dbReference>
<keyword evidence="2 4" id="KW-0808">Transferase</keyword>
<dbReference type="KEGG" id="cle:Clole_2204"/>
<dbReference type="PROSITE" id="PS01231">
    <property type="entry name" value="TRMA_2"/>
    <property type="match status" value="1"/>
</dbReference>
<evidence type="ECO:0000256" key="5">
    <source>
        <dbReference type="PROSITE-ProRule" id="PRU10015"/>
    </source>
</evidence>
<dbReference type="GO" id="GO:0070475">
    <property type="term" value="P:rRNA base methylation"/>
    <property type="evidence" value="ECO:0007669"/>
    <property type="project" value="TreeGrafter"/>
</dbReference>
<dbReference type="PROSITE" id="PS01230">
    <property type="entry name" value="TRMA_1"/>
    <property type="match status" value="1"/>
</dbReference>